<dbReference type="AlphaFoldDB" id="A0A9P6LWD3"/>
<dbReference type="Proteomes" id="UP000738359">
    <property type="component" value="Unassembled WGS sequence"/>
</dbReference>
<keyword evidence="3" id="KW-1185">Reference proteome</keyword>
<evidence type="ECO:0000256" key="1">
    <source>
        <dbReference type="SAM" id="MobiDB-lite"/>
    </source>
</evidence>
<feature type="compositionally biased region" description="Polar residues" evidence="1">
    <location>
        <begin position="11"/>
        <end position="24"/>
    </location>
</feature>
<gene>
    <name evidence="2" type="ORF">BGZ70_003243</name>
</gene>
<comment type="caution">
    <text evidence="2">The sequence shown here is derived from an EMBL/GenBank/DDBJ whole genome shotgun (WGS) entry which is preliminary data.</text>
</comment>
<evidence type="ECO:0000313" key="3">
    <source>
        <dbReference type="Proteomes" id="UP000738359"/>
    </source>
</evidence>
<dbReference type="EMBL" id="JAAAHY010001859">
    <property type="protein sequence ID" value="KAF9946385.1"/>
    <property type="molecule type" value="Genomic_DNA"/>
</dbReference>
<feature type="region of interest" description="Disordered" evidence="1">
    <location>
        <begin position="1"/>
        <end position="24"/>
    </location>
</feature>
<protein>
    <submittedName>
        <fullName evidence="2">Uncharacterized protein</fullName>
    </submittedName>
</protein>
<name>A0A9P6LWD3_MORAP</name>
<reference evidence="2" key="1">
    <citation type="journal article" date="2020" name="Fungal Divers.">
        <title>Resolving the Mortierellaceae phylogeny through synthesis of multi-gene phylogenetics and phylogenomics.</title>
        <authorList>
            <person name="Vandepol N."/>
            <person name="Liber J."/>
            <person name="Desiro A."/>
            <person name="Na H."/>
            <person name="Kennedy M."/>
            <person name="Barry K."/>
            <person name="Grigoriev I.V."/>
            <person name="Miller A.N."/>
            <person name="O'Donnell K."/>
            <person name="Stajich J.E."/>
            <person name="Bonito G."/>
        </authorList>
    </citation>
    <scope>NUCLEOTIDE SEQUENCE</scope>
    <source>
        <strain evidence="2">CK1249</strain>
    </source>
</reference>
<sequence length="64" mass="7002">VLLRRPRLRPAQTSTTASSRPMALPTTSLAVPRPLLELPPATSRWRPRDTCRAPLVTLAVLSTS</sequence>
<feature type="non-terminal residue" evidence="2">
    <location>
        <position position="1"/>
    </location>
</feature>
<accession>A0A9P6LWD3</accession>
<evidence type="ECO:0000313" key="2">
    <source>
        <dbReference type="EMBL" id="KAF9946385.1"/>
    </source>
</evidence>
<organism evidence="2 3">
    <name type="scientific">Mortierella alpina</name>
    <name type="common">Oleaginous fungus</name>
    <name type="synonym">Mortierella renispora</name>
    <dbReference type="NCBI Taxonomy" id="64518"/>
    <lineage>
        <taxon>Eukaryota</taxon>
        <taxon>Fungi</taxon>
        <taxon>Fungi incertae sedis</taxon>
        <taxon>Mucoromycota</taxon>
        <taxon>Mortierellomycotina</taxon>
        <taxon>Mortierellomycetes</taxon>
        <taxon>Mortierellales</taxon>
        <taxon>Mortierellaceae</taxon>
        <taxon>Mortierella</taxon>
    </lineage>
</organism>
<proteinExistence type="predicted"/>
<feature type="non-terminal residue" evidence="2">
    <location>
        <position position="64"/>
    </location>
</feature>